<dbReference type="InterPro" id="IPR013328">
    <property type="entry name" value="6PGD_dom2"/>
</dbReference>
<dbReference type="OrthoDB" id="9777604at2"/>
<dbReference type="Pfam" id="PF14833">
    <property type="entry name" value="NAD_binding_11"/>
    <property type="match status" value="1"/>
</dbReference>
<keyword evidence="1" id="KW-0560">Oxidoreductase</keyword>
<sequence>MLQKIGFIGTGIMGQPMSVNILNQGYDLMVWNRTIGKTGLYQATGARVAETPREVGEWADVLILMLTGPEAIDAVLAGDRGALTGKTAARTLINMSTVPPDYTIRLGAALQDQKIAFLDAPVTGTRKPAEEGGLVILAGGDAEKISEMEPLLLAMGKKVIRCGPVGQGSAMKMAFNLLLGTLMAGLCEAVNLGRGSGLPFDTVMEALRSGPLDCGLFGLKSDMLEQDDFPAQFPLRHMAKDLRFALKTADEKGIATPVGQALFQLYRQGDWDALGDMDFAAVKKVLDAMNDASEEGAR</sequence>
<feature type="domain" description="6-phosphogluconate dehydrogenase NADP-binding" evidence="4">
    <location>
        <begin position="4"/>
        <end position="163"/>
    </location>
</feature>
<evidence type="ECO:0000256" key="1">
    <source>
        <dbReference type="ARBA" id="ARBA00023002"/>
    </source>
</evidence>
<dbReference type="PANTHER" id="PTHR43580:SF2">
    <property type="entry name" value="CYTOKINE-LIKE NUCLEAR FACTOR N-PAC"/>
    <property type="match status" value="1"/>
</dbReference>
<dbReference type="SUPFAM" id="SSF48179">
    <property type="entry name" value="6-phosphogluconate dehydrogenase C-terminal domain-like"/>
    <property type="match status" value="1"/>
</dbReference>
<keyword evidence="2" id="KW-0520">NAD</keyword>
<dbReference type="GO" id="GO:0050661">
    <property type="term" value="F:NADP binding"/>
    <property type="evidence" value="ECO:0007669"/>
    <property type="project" value="InterPro"/>
</dbReference>
<reference evidence="7" key="1">
    <citation type="submission" date="2017-11" db="EMBL/GenBank/DDBJ databases">
        <authorList>
            <person name="Watanabe M."/>
            <person name="Kojima H."/>
        </authorList>
    </citation>
    <scope>NUCLEOTIDE SEQUENCE [LARGE SCALE GENOMIC DNA]</scope>
    <source>
        <strain evidence="7">Tokyo 01</strain>
    </source>
</reference>
<keyword evidence="7" id="KW-1185">Reference proteome</keyword>
<dbReference type="EMBL" id="BEXT01000001">
    <property type="protein sequence ID" value="GBC63626.1"/>
    <property type="molecule type" value="Genomic_DNA"/>
</dbReference>
<dbReference type="InterPro" id="IPR036291">
    <property type="entry name" value="NAD(P)-bd_dom_sf"/>
</dbReference>
<protein>
    <submittedName>
        <fullName evidence="6">NAD(P)-dependent oxidoreductase</fullName>
    </submittedName>
</protein>
<dbReference type="InterPro" id="IPR006115">
    <property type="entry name" value="6PGDH_NADP-bd"/>
</dbReference>
<evidence type="ECO:0000313" key="6">
    <source>
        <dbReference type="EMBL" id="GBC63626.1"/>
    </source>
</evidence>
<dbReference type="Gene3D" id="1.10.1040.10">
    <property type="entry name" value="N-(1-d-carboxylethyl)-l-norvaline Dehydrogenase, domain 2"/>
    <property type="match status" value="1"/>
</dbReference>
<dbReference type="GO" id="GO:0016491">
    <property type="term" value="F:oxidoreductase activity"/>
    <property type="evidence" value="ECO:0007669"/>
    <property type="project" value="UniProtKB-KW"/>
</dbReference>
<dbReference type="SUPFAM" id="SSF51735">
    <property type="entry name" value="NAD(P)-binding Rossmann-fold domains"/>
    <property type="match status" value="1"/>
</dbReference>
<accession>A0A401G332</accession>
<dbReference type="InterPro" id="IPR029154">
    <property type="entry name" value="HIBADH-like_NADP-bd"/>
</dbReference>
<organism evidence="6 7">
    <name type="scientific">Desulfonema ishimotonii</name>
    <dbReference type="NCBI Taxonomy" id="45657"/>
    <lineage>
        <taxon>Bacteria</taxon>
        <taxon>Pseudomonadati</taxon>
        <taxon>Thermodesulfobacteriota</taxon>
        <taxon>Desulfobacteria</taxon>
        <taxon>Desulfobacterales</taxon>
        <taxon>Desulfococcaceae</taxon>
        <taxon>Desulfonema</taxon>
    </lineage>
</organism>
<dbReference type="AlphaFoldDB" id="A0A401G332"/>
<evidence type="ECO:0000256" key="3">
    <source>
        <dbReference type="PIRSR" id="PIRSR000103-1"/>
    </source>
</evidence>
<comment type="caution">
    <text evidence="6">The sequence shown here is derived from an EMBL/GenBank/DDBJ whole genome shotgun (WGS) entry which is preliminary data.</text>
</comment>
<dbReference type="InterPro" id="IPR008927">
    <property type="entry name" value="6-PGluconate_DH-like_C_sf"/>
</dbReference>
<dbReference type="GO" id="GO:0051287">
    <property type="term" value="F:NAD binding"/>
    <property type="evidence" value="ECO:0007669"/>
    <property type="project" value="InterPro"/>
</dbReference>
<dbReference type="PANTHER" id="PTHR43580">
    <property type="entry name" value="OXIDOREDUCTASE GLYR1-RELATED"/>
    <property type="match status" value="1"/>
</dbReference>
<evidence type="ECO:0000313" key="7">
    <source>
        <dbReference type="Proteomes" id="UP000288096"/>
    </source>
</evidence>
<dbReference type="Pfam" id="PF03446">
    <property type="entry name" value="NAD_binding_2"/>
    <property type="match status" value="1"/>
</dbReference>
<evidence type="ECO:0000256" key="2">
    <source>
        <dbReference type="ARBA" id="ARBA00023027"/>
    </source>
</evidence>
<evidence type="ECO:0000259" key="4">
    <source>
        <dbReference type="Pfam" id="PF03446"/>
    </source>
</evidence>
<dbReference type="InterPro" id="IPR015815">
    <property type="entry name" value="HIBADH-related"/>
</dbReference>
<name>A0A401G332_9BACT</name>
<dbReference type="Gene3D" id="3.40.50.720">
    <property type="entry name" value="NAD(P)-binding Rossmann-like Domain"/>
    <property type="match status" value="1"/>
</dbReference>
<dbReference type="PIRSF" id="PIRSF000103">
    <property type="entry name" value="HIBADH"/>
    <property type="match status" value="1"/>
</dbReference>
<feature type="domain" description="3-hydroxyisobutyrate dehydrogenase-like NAD-binding" evidence="5">
    <location>
        <begin position="166"/>
        <end position="285"/>
    </location>
</feature>
<reference evidence="7" key="2">
    <citation type="submission" date="2019-01" db="EMBL/GenBank/DDBJ databases">
        <title>Genome sequence of Desulfonema ishimotonii strain Tokyo 01.</title>
        <authorList>
            <person name="Fukui M."/>
        </authorList>
    </citation>
    <scope>NUCLEOTIDE SEQUENCE [LARGE SCALE GENOMIC DNA]</scope>
    <source>
        <strain evidence="7">Tokyo 01</strain>
    </source>
</reference>
<dbReference type="InterPro" id="IPR051265">
    <property type="entry name" value="HIBADH-related_NP60_sf"/>
</dbReference>
<proteinExistence type="predicted"/>
<dbReference type="RefSeq" id="WP_124330675.1">
    <property type="nucleotide sequence ID" value="NZ_BEXT01000001.1"/>
</dbReference>
<dbReference type="Proteomes" id="UP000288096">
    <property type="component" value="Unassembled WGS sequence"/>
</dbReference>
<feature type="active site" evidence="3">
    <location>
        <position position="172"/>
    </location>
</feature>
<gene>
    <name evidence="6" type="ORF">DENIS_4624</name>
</gene>
<evidence type="ECO:0000259" key="5">
    <source>
        <dbReference type="Pfam" id="PF14833"/>
    </source>
</evidence>